<name>A0ABP8H6P1_9SPHI</name>
<comment type="caution">
    <text evidence="2">The sequence shown here is derived from an EMBL/GenBank/DDBJ whole genome shotgun (WGS) entry which is preliminary data.</text>
</comment>
<feature type="signal peptide" evidence="1">
    <location>
        <begin position="1"/>
        <end position="28"/>
    </location>
</feature>
<accession>A0ABP8H6P1</accession>
<evidence type="ECO:0008006" key="4">
    <source>
        <dbReference type="Google" id="ProtNLM"/>
    </source>
</evidence>
<sequence>MEFPNYITVMRIPALIILFIAFAFKASAQQADTTVYDRYLDFNLARLDGDLPKAFEIGKKILPNVDKLAPKEQISFYNSIGKVYEDSDQPDAAELYYKKVAEAMPDYYVVHRALGYIYADRAKRLFDELNTAVADKKNEAFTKYKAEAELAAIHLEKAQACDPSDETLELIKSLYTNMKDEKGLKSLNKRIKEKSKTCIDILSDQ</sequence>
<gene>
    <name evidence="2" type="ORF">GCM10023149_43050</name>
</gene>
<dbReference type="InterPro" id="IPR011990">
    <property type="entry name" value="TPR-like_helical_dom_sf"/>
</dbReference>
<reference evidence="3" key="1">
    <citation type="journal article" date="2019" name="Int. J. Syst. Evol. Microbiol.">
        <title>The Global Catalogue of Microorganisms (GCM) 10K type strain sequencing project: providing services to taxonomists for standard genome sequencing and annotation.</title>
        <authorList>
            <consortium name="The Broad Institute Genomics Platform"/>
            <consortium name="The Broad Institute Genome Sequencing Center for Infectious Disease"/>
            <person name="Wu L."/>
            <person name="Ma J."/>
        </authorList>
    </citation>
    <scope>NUCLEOTIDE SEQUENCE [LARGE SCALE GENOMIC DNA]</scope>
    <source>
        <strain evidence="3">JCM 17705</strain>
    </source>
</reference>
<dbReference type="SUPFAM" id="SSF48452">
    <property type="entry name" value="TPR-like"/>
    <property type="match status" value="1"/>
</dbReference>
<feature type="chain" id="PRO_5046730042" description="Tetratricopeptide repeat protein" evidence="1">
    <location>
        <begin position="29"/>
        <end position="205"/>
    </location>
</feature>
<evidence type="ECO:0000313" key="3">
    <source>
        <dbReference type="Proteomes" id="UP001500582"/>
    </source>
</evidence>
<organism evidence="2 3">
    <name type="scientific">Mucilaginibacter gynuensis</name>
    <dbReference type="NCBI Taxonomy" id="1302236"/>
    <lineage>
        <taxon>Bacteria</taxon>
        <taxon>Pseudomonadati</taxon>
        <taxon>Bacteroidota</taxon>
        <taxon>Sphingobacteriia</taxon>
        <taxon>Sphingobacteriales</taxon>
        <taxon>Sphingobacteriaceae</taxon>
        <taxon>Mucilaginibacter</taxon>
    </lineage>
</organism>
<proteinExistence type="predicted"/>
<dbReference type="Gene3D" id="1.25.40.10">
    <property type="entry name" value="Tetratricopeptide repeat domain"/>
    <property type="match status" value="1"/>
</dbReference>
<evidence type="ECO:0000313" key="2">
    <source>
        <dbReference type="EMBL" id="GAA4335191.1"/>
    </source>
</evidence>
<dbReference type="Proteomes" id="UP001500582">
    <property type="component" value="Unassembled WGS sequence"/>
</dbReference>
<dbReference type="EMBL" id="BAABFT010000015">
    <property type="protein sequence ID" value="GAA4335191.1"/>
    <property type="molecule type" value="Genomic_DNA"/>
</dbReference>
<keyword evidence="3" id="KW-1185">Reference proteome</keyword>
<keyword evidence="1" id="KW-0732">Signal</keyword>
<protein>
    <recommendedName>
        <fullName evidence="4">Tetratricopeptide repeat protein</fullName>
    </recommendedName>
</protein>
<evidence type="ECO:0000256" key="1">
    <source>
        <dbReference type="SAM" id="SignalP"/>
    </source>
</evidence>